<sequence>MLEYIREHWIQYLVGATIAALLGLGLSFYLGEKWSTPESVRAQRVEEEQSRLDGVDGEDTAEGSSDVNSVGE</sequence>
<feature type="compositionally biased region" description="Basic and acidic residues" evidence="1">
    <location>
        <begin position="41"/>
        <end position="54"/>
    </location>
</feature>
<accession>B6GDP1</accession>
<dbReference type="STRING" id="445975.COLSTE_02224"/>
<keyword evidence="2" id="KW-1133">Transmembrane helix</keyword>
<dbReference type="EMBL" id="ABXJ01000128">
    <property type="protein sequence ID" value="EEA89680.1"/>
    <property type="molecule type" value="Genomic_DNA"/>
</dbReference>
<feature type="region of interest" description="Disordered" evidence="1">
    <location>
        <begin position="40"/>
        <end position="72"/>
    </location>
</feature>
<keyword evidence="2" id="KW-0472">Membrane</keyword>
<organism evidence="3 4">
    <name type="scientific">Collinsella stercoris DSM 13279</name>
    <dbReference type="NCBI Taxonomy" id="445975"/>
    <lineage>
        <taxon>Bacteria</taxon>
        <taxon>Bacillati</taxon>
        <taxon>Actinomycetota</taxon>
        <taxon>Coriobacteriia</taxon>
        <taxon>Coriobacteriales</taxon>
        <taxon>Coriobacteriaceae</taxon>
        <taxon>Collinsella</taxon>
    </lineage>
</organism>
<gene>
    <name evidence="3" type="ORF">COLSTE_02224</name>
</gene>
<dbReference type="HOGENOM" id="CLU_2786703_0_0_11"/>
<protein>
    <submittedName>
        <fullName evidence="3">Uncharacterized protein</fullName>
    </submittedName>
</protein>
<evidence type="ECO:0000256" key="1">
    <source>
        <dbReference type="SAM" id="MobiDB-lite"/>
    </source>
</evidence>
<dbReference type="RefSeq" id="WP_006721850.1">
    <property type="nucleotide sequence ID" value="NZ_CP085935.1"/>
</dbReference>
<keyword evidence="4" id="KW-1185">Reference proteome</keyword>
<evidence type="ECO:0000256" key="2">
    <source>
        <dbReference type="SAM" id="Phobius"/>
    </source>
</evidence>
<feature type="transmembrane region" description="Helical" evidence="2">
    <location>
        <begin position="12"/>
        <end position="31"/>
    </location>
</feature>
<evidence type="ECO:0000313" key="3">
    <source>
        <dbReference type="EMBL" id="EEA89680.1"/>
    </source>
</evidence>
<proteinExistence type="predicted"/>
<name>B6GDP1_9ACTN</name>
<reference evidence="3 4" key="1">
    <citation type="submission" date="2008-10" db="EMBL/GenBank/DDBJ databases">
        <title>Draft genome sequence of Collinsella stercoris (DSM 13279).</title>
        <authorList>
            <person name="Sudarsanam P."/>
            <person name="Ley R."/>
            <person name="Guruge J."/>
            <person name="Turnbaugh P.J."/>
            <person name="Mahowald M."/>
            <person name="Liep D."/>
            <person name="Gordon J."/>
        </authorList>
    </citation>
    <scope>NUCLEOTIDE SEQUENCE [LARGE SCALE GENOMIC DNA]</scope>
    <source>
        <strain evidence="3 4">DSM 13279</strain>
    </source>
</reference>
<dbReference type="Proteomes" id="UP000003560">
    <property type="component" value="Unassembled WGS sequence"/>
</dbReference>
<dbReference type="OrthoDB" id="3183962at2"/>
<keyword evidence="2" id="KW-0812">Transmembrane</keyword>
<dbReference type="AlphaFoldDB" id="B6GDP1"/>
<feature type="compositionally biased region" description="Polar residues" evidence="1">
    <location>
        <begin position="62"/>
        <end position="72"/>
    </location>
</feature>
<dbReference type="GeneID" id="98002295"/>
<reference evidence="3 4" key="2">
    <citation type="submission" date="2008-10" db="EMBL/GenBank/DDBJ databases">
        <authorList>
            <person name="Fulton L."/>
            <person name="Clifton S."/>
            <person name="Fulton B."/>
            <person name="Xu J."/>
            <person name="Minx P."/>
            <person name="Pepin K.H."/>
            <person name="Johnson M."/>
            <person name="Thiruvilangam P."/>
            <person name="Bhonagiri V."/>
            <person name="Nash W.E."/>
            <person name="Mardis E.R."/>
            <person name="Wilson R.K."/>
        </authorList>
    </citation>
    <scope>NUCLEOTIDE SEQUENCE [LARGE SCALE GENOMIC DNA]</scope>
    <source>
        <strain evidence="3 4">DSM 13279</strain>
    </source>
</reference>
<comment type="caution">
    <text evidence="3">The sequence shown here is derived from an EMBL/GenBank/DDBJ whole genome shotgun (WGS) entry which is preliminary data.</text>
</comment>
<evidence type="ECO:0000313" key="4">
    <source>
        <dbReference type="Proteomes" id="UP000003560"/>
    </source>
</evidence>